<feature type="signal peptide" evidence="1">
    <location>
        <begin position="1"/>
        <end position="19"/>
    </location>
</feature>
<gene>
    <name evidence="3" type="ORF">PSON_ATCC_30995.1.T1370132</name>
</gene>
<evidence type="ECO:0000259" key="2">
    <source>
        <dbReference type="Pfam" id="PF09458"/>
    </source>
</evidence>
<dbReference type="GO" id="GO:0030246">
    <property type="term" value="F:carbohydrate binding"/>
    <property type="evidence" value="ECO:0007669"/>
    <property type="project" value="InterPro"/>
</dbReference>
<dbReference type="EMBL" id="CAJJDN010000137">
    <property type="protein sequence ID" value="CAD8122310.1"/>
    <property type="molecule type" value="Genomic_DNA"/>
</dbReference>
<reference evidence="3" key="1">
    <citation type="submission" date="2021-01" db="EMBL/GenBank/DDBJ databases">
        <authorList>
            <consortium name="Genoscope - CEA"/>
            <person name="William W."/>
        </authorList>
    </citation>
    <scope>NUCLEOTIDE SEQUENCE</scope>
</reference>
<evidence type="ECO:0000313" key="4">
    <source>
        <dbReference type="Proteomes" id="UP000692954"/>
    </source>
</evidence>
<feature type="domain" description="H-type lectin" evidence="2">
    <location>
        <begin position="48"/>
        <end position="111"/>
    </location>
</feature>
<feature type="chain" id="PRO_5035862664" description="H-type lectin domain-containing protein" evidence="1">
    <location>
        <begin position="20"/>
        <end position="422"/>
    </location>
</feature>
<evidence type="ECO:0000313" key="3">
    <source>
        <dbReference type="EMBL" id="CAD8122310.1"/>
    </source>
</evidence>
<sequence length="422" mass="48246">MNSSLVFFLIITHLNPTLGYIKHDTGYFTQMDYRVTGFVCMNSFSKSYTIAFSGTFLNIPQVFLILDYYDLHWGFQEYQLSITSITLTNFDLLIKCIAERVYAIFLRWYAIDDYRIQVINSFNLADPPTIKIFNHQLPNAVSAIVIPTSLSLIGQIDFVASVSQLTSTTVTISISYVAGKFENLKQLGYQIILGSDEMLNILQTQAITSNYNSEQFARQKNSWLLVPIVGLKYSILNYNLRFNKQYTYTTTTASFSISEGTMIPNTFQIVWMTYITYKAMECQGMRISSKFDCEASARGPFYIQIEETNQIFNSIGVFSTTISSIYTSLQINIIAKCQNDKNMSSKFHKCNSCTSDQQTYFFNHYCIPNINQISYFTRFNIVESVNQQLSITITDTSCLIAQVFDNLVISNTNIVDVKLVQF</sequence>
<dbReference type="AlphaFoldDB" id="A0A8S1R6I8"/>
<proteinExistence type="predicted"/>
<protein>
    <recommendedName>
        <fullName evidence="2">H-type lectin domain-containing protein</fullName>
    </recommendedName>
</protein>
<comment type="caution">
    <text evidence="3">The sequence shown here is derived from an EMBL/GenBank/DDBJ whole genome shotgun (WGS) entry which is preliminary data.</text>
</comment>
<name>A0A8S1R6I8_9CILI</name>
<keyword evidence="1" id="KW-0732">Signal</keyword>
<dbReference type="Proteomes" id="UP000692954">
    <property type="component" value="Unassembled WGS sequence"/>
</dbReference>
<dbReference type="GO" id="GO:0007155">
    <property type="term" value="P:cell adhesion"/>
    <property type="evidence" value="ECO:0007669"/>
    <property type="project" value="InterPro"/>
</dbReference>
<evidence type="ECO:0000256" key="1">
    <source>
        <dbReference type="SAM" id="SignalP"/>
    </source>
</evidence>
<dbReference type="InterPro" id="IPR019019">
    <property type="entry name" value="H-type_lectin_domain"/>
</dbReference>
<dbReference type="Pfam" id="PF09458">
    <property type="entry name" value="H_lectin"/>
    <property type="match status" value="1"/>
</dbReference>
<keyword evidence="4" id="KW-1185">Reference proteome</keyword>
<accession>A0A8S1R6I8</accession>
<organism evidence="3 4">
    <name type="scientific">Paramecium sonneborni</name>
    <dbReference type="NCBI Taxonomy" id="65129"/>
    <lineage>
        <taxon>Eukaryota</taxon>
        <taxon>Sar</taxon>
        <taxon>Alveolata</taxon>
        <taxon>Ciliophora</taxon>
        <taxon>Intramacronucleata</taxon>
        <taxon>Oligohymenophorea</taxon>
        <taxon>Peniculida</taxon>
        <taxon>Parameciidae</taxon>
        <taxon>Paramecium</taxon>
    </lineage>
</organism>